<feature type="transmembrane region" description="Helical" evidence="1">
    <location>
        <begin position="21"/>
        <end position="44"/>
    </location>
</feature>
<name>A0A6M3Y1E2_9ZZZZ</name>
<accession>A0A6M3Y1E2</accession>
<organism evidence="2">
    <name type="scientific">viral metagenome</name>
    <dbReference type="NCBI Taxonomy" id="1070528"/>
    <lineage>
        <taxon>unclassified sequences</taxon>
        <taxon>metagenomes</taxon>
        <taxon>organismal metagenomes</taxon>
    </lineage>
</organism>
<dbReference type="EMBL" id="MT145036">
    <property type="protein sequence ID" value="QJI02844.1"/>
    <property type="molecule type" value="Genomic_DNA"/>
</dbReference>
<gene>
    <name evidence="2" type="ORF">TM448B03711_0001</name>
</gene>
<protein>
    <submittedName>
        <fullName evidence="2">Uncharacterized protein</fullName>
    </submittedName>
</protein>
<keyword evidence="1" id="KW-0472">Membrane</keyword>
<keyword evidence="1" id="KW-1133">Transmembrane helix</keyword>
<reference evidence="2" key="1">
    <citation type="submission" date="2020-03" db="EMBL/GenBank/DDBJ databases">
        <title>The deep terrestrial virosphere.</title>
        <authorList>
            <person name="Holmfeldt K."/>
            <person name="Nilsson E."/>
            <person name="Simone D."/>
            <person name="Lopez-Fernandez M."/>
            <person name="Wu X."/>
            <person name="de Brujin I."/>
            <person name="Lundin D."/>
            <person name="Andersson A."/>
            <person name="Bertilsson S."/>
            <person name="Dopson M."/>
        </authorList>
    </citation>
    <scope>NUCLEOTIDE SEQUENCE</scope>
    <source>
        <strain evidence="2">TM448B03711</strain>
    </source>
</reference>
<evidence type="ECO:0000313" key="2">
    <source>
        <dbReference type="EMBL" id="QJI02844.1"/>
    </source>
</evidence>
<proteinExistence type="predicted"/>
<sequence>MGKINVLVSRMKMVGYRTYGVVGLVLIAGVLEGLGLFTIPAWVWPLLGASGLGFLRASVGSVSKTVGEIVKP</sequence>
<dbReference type="AlphaFoldDB" id="A0A6M3Y1E2"/>
<evidence type="ECO:0000256" key="1">
    <source>
        <dbReference type="SAM" id="Phobius"/>
    </source>
</evidence>
<keyword evidence="1" id="KW-0812">Transmembrane</keyword>